<name>A0A1J7ILE6_9PEZI</name>
<dbReference type="Pfam" id="PF20174">
    <property type="entry name" value="DUF6540"/>
    <property type="match status" value="1"/>
</dbReference>
<sequence length="205" mass="23501">MENIDTPPSPKAETLKRWRVLNREYEIRPDHQQFSRRLNRITSEPISDWLPVATSDLDPSSPSPATEPKKLHLIRQDQAEGEPRHWSLFVVSGEDKSSKGHVWQVTGDALCMHYNNLSDTAQFAAEGFNSNYELNSNLSEAQERMVEEAVKDELPPAADDERSIKENCQGWTIRVLRRLQGQGVVAERTADWIERDLLEPLRERG</sequence>
<keyword evidence="3" id="KW-1185">Reference proteome</keyword>
<dbReference type="Proteomes" id="UP000182658">
    <property type="component" value="Unassembled WGS sequence"/>
</dbReference>
<evidence type="ECO:0000313" key="2">
    <source>
        <dbReference type="EMBL" id="OIW28099.1"/>
    </source>
</evidence>
<gene>
    <name evidence="2" type="ORF">CONLIGDRAFT_462426</name>
</gene>
<dbReference type="OrthoDB" id="4342612at2759"/>
<proteinExistence type="predicted"/>
<dbReference type="EMBL" id="KV875099">
    <property type="protein sequence ID" value="OIW28099.1"/>
    <property type="molecule type" value="Genomic_DNA"/>
</dbReference>
<evidence type="ECO:0000313" key="3">
    <source>
        <dbReference type="Proteomes" id="UP000182658"/>
    </source>
</evidence>
<dbReference type="AlphaFoldDB" id="A0A1J7ILE6"/>
<protein>
    <submittedName>
        <fullName evidence="2">Uncharacterized protein</fullName>
    </submittedName>
</protein>
<evidence type="ECO:0000256" key="1">
    <source>
        <dbReference type="SAM" id="MobiDB-lite"/>
    </source>
</evidence>
<dbReference type="InterPro" id="IPR046670">
    <property type="entry name" value="DUF6540"/>
</dbReference>
<feature type="region of interest" description="Disordered" evidence="1">
    <location>
        <begin position="50"/>
        <end position="69"/>
    </location>
</feature>
<accession>A0A1J7ILE6</accession>
<reference evidence="2 3" key="1">
    <citation type="submission" date="2016-10" db="EMBL/GenBank/DDBJ databases">
        <title>Draft genome sequence of Coniochaeta ligniaria NRRL30616, a lignocellulolytic fungus for bioabatement of inhibitors in plant biomass hydrolysates.</title>
        <authorList>
            <consortium name="DOE Joint Genome Institute"/>
            <person name="Jimenez D.J."/>
            <person name="Hector R.E."/>
            <person name="Riley R."/>
            <person name="Sun H."/>
            <person name="Grigoriev I.V."/>
            <person name="Van Elsas J.D."/>
            <person name="Nichols N.N."/>
        </authorList>
    </citation>
    <scope>NUCLEOTIDE SEQUENCE [LARGE SCALE GENOMIC DNA]</scope>
    <source>
        <strain evidence="2 3">NRRL 30616</strain>
    </source>
</reference>
<dbReference type="InParanoid" id="A0A1J7ILE6"/>
<organism evidence="2 3">
    <name type="scientific">Coniochaeta ligniaria NRRL 30616</name>
    <dbReference type="NCBI Taxonomy" id="1408157"/>
    <lineage>
        <taxon>Eukaryota</taxon>
        <taxon>Fungi</taxon>
        <taxon>Dikarya</taxon>
        <taxon>Ascomycota</taxon>
        <taxon>Pezizomycotina</taxon>
        <taxon>Sordariomycetes</taxon>
        <taxon>Sordariomycetidae</taxon>
        <taxon>Coniochaetales</taxon>
        <taxon>Coniochaetaceae</taxon>
        <taxon>Coniochaeta</taxon>
    </lineage>
</organism>